<dbReference type="Proteomes" id="UP000829476">
    <property type="component" value="Chromosome"/>
</dbReference>
<accession>A0ABY3YL45</accession>
<keyword evidence="1" id="KW-0812">Transmembrane</keyword>
<sequence>MKKKSKSIAKILYLISRALALIYFIFLCYSLFCLLTGIHMKISGNGQTASILYPFSESTLLNLENHKSYLIFGFALPLLLYAFFFLVASDVFKVFTLERLFTKENIKYLRLFYSINLFLPLPISVLCSFFIEIPNGLWVLLLVHFILGVFIYFLTEIFTQGIGLQDEQDLYI</sequence>
<protein>
    <submittedName>
        <fullName evidence="2">DUF2975 domain-containing protein</fullName>
    </submittedName>
</protein>
<evidence type="ECO:0000256" key="1">
    <source>
        <dbReference type="SAM" id="Phobius"/>
    </source>
</evidence>
<feature type="transmembrane region" description="Helical" evidence="1">
    <location>
        <begin position="69"/>
        <end position="88"/>
    </location>
</feature>
<name>A0ABY3YL45_9FLAO</name>
<proteinExistence type="predicted"/>
<organism evidence="2 3">
    <name type="scientific">Zhouia spongiae</name>
    <dbReference type="NCBI Taxonomy" id="2202721"/>
    <lineage>
        <taxon>Bacteria</taxon>
        <taxon>Pseudomonadati</taxon>
        <taxon>Bacteroidota</taxon>
        <taxon>Flavobacteriia</taxon>
        <taxon>Flavobacteriales</taxon>
        <taxon>Flavobacteriaceae</taxon>
        <taxon>Zhouia</taxon>
    </lineage>
</organism>
<reference evidence="2 3" key="1">
    <citation type="journal article" date="2018" name="Int. J. Syst. Evol. Microbiol.">
        <title>Zhouia spongiae sp. nov., isolated from a marine sponge.</title>
        <authorList>
            <person name="Zhuang L."/>
            <person name="Lin B."/>
            <person name="Qin F."/>
            <person name="Luo L."/>
        </authorList>
    </citation>
    <scope>NUCLEOTIDE SEQUENCE [LARGE SCALE GENOMIC DNA]</scope>
    <source>
        <strain evidence="2 3">HN-Y44</strain>
    </source>
</reference>
<keyword evidence="3" id="KW-1185">Reference proteome</keyword>
<keyword evidence="1" id="KW-0472">Membrane</keyword>
<gene>
    <name evidence="2" type="ORF">MQE36_15860</name>
</gene>
<dbReference type="RefSeq" id="WP_242936948.1">
    <property type="nucleotide sequence ID" value="NZ_CP094326.1"/>
</dbReference>
<dbReference type="EMBL" id="CP094326">
    <property type="protein sequence ID" value="UNY98542.1"/>
    <property type="molecule type" value="Genomic_DNA"/>
</dbReference>
<feature type="transmembrane region" description="Helical" evidence="1">
    <location>
        <begin position="108"/>
        <end position="131"/>
    </location>
</feature>
<feature type="transmembrane region" description="Helical" evidence="1">
    <location>
        <begin position="12"/>
        <end position="38"/>
    </location>
</feature>
<feature type="transmembrane region" description="Helical" evidence="1">
    <location>
        <begin position="137"/>
        <end position="155"/>
    </location>
</feature>
<evidence type="ECO:0000313" key="2">
    <source>
        <dbReference type="EMBL" id="UNY98542.1"/>
    </source>
</evidence>
<keyword evidence="1" id="KW-1133">Transmembrane helix</keyword>
<evidence type="ECO:0000313" key="3">
    <source>
        <dbReference type="Proteomes" id="UP000829476"/>
    </source>
</evidence>